<keyword evidence="2" id="KW-1185">Reference proteome</keyword>
<protein>
    <submittedName>
        <fullName evidence="1">Uncharacterized protein</fullName>
    </submittedName>
</protein>
<organism evidence="1 2">
    <name type="scientific">Colletotrichum lupini</name>
    <dbReference type="NCBI Taxonomy" id="145971"/>
    <lineage>
        <taxon>Eukaryota</taxon>
        <taxon>Fungi</taxon>
        <taxon>Dikarya</taxon>
        <taxon>Ascomycota</taxon>
        <taxon>Pezizomycotina</taxon>
        <taxon>Sordariomycetes</taxon>
        <taxon>Hypocreomycetidae</taxon>
        <taxon>Glomerellales</taxon>
        <taxon>Glomerellaceae</taxon>
        <taxon>Colletotrichum</taxon>
        <taxon>Colletotrichum acutatum species complex</taxon>
    </lineage>
</organism>
<dbReference type="GeneID" id="73347810"/>
<evidence type="ECO:0000313" key="2">
    <source>
        <dbReference type="Proteomes" id="UP000830671"/>
    </source>
</evidence>
<reference evidence="1" key="1">
    <citation type="journal article" date="2021" name="Mol. Plant Microbe Interact.">
        <title>Complete Genome Sequence of the Plant-Pathogenic Fungus Colletotrichum lupini.</title>
        <authorList>
            <person name="Baroncelli R."/>
            <person name="Pensec F."/>
            <person name="Da Lio D."/>
            <person name="Boufleur T."/>
            <person name="Vicente I."/>
            <person name="Sarrocco S."/>
            <person name="Picot A."/>
            <person name="Baraldi E."/>
            <person name="Sukno S."/>
            <person name="Thon M."/>
            <person name="Le Floch G."/>
        </authorList>
    </citation>
    <scope>NUCLEOTIDE SEQUENCE</scope>
    <source>
        <strain evidence="1">IMI 504893</strain>
    </source>
</reference>
<name>A0A9Q8WM58_9PEZI</name>
<proteinExistence type="predicted"/>
<evidence type="ECO:0000313" key="1">
    <source>
        <dbReference type="EMBL" id="UQC88341.1"/>
    </source>
</evidence>
<accession>A0A9Q8WM58</accession>
<gene>
    <name evidence="1" type="ORF">CLUP02_13864</name>
</gene>
<dbReference type="AlphaFoldDB" id="A0A9Q8WM58"/>
<sequence>MAPQWVEATRRIADIAQTIRWQMMEKEEASYGAALPPPAQLSALAGRIITNKSPASSPLQLETRAGSGNRQVKLAKASHFDLMSGTRLFHPSLRQPSILFAEVKRHFRPPHRASRRCLHLRPIVDSEREEPSSTFTAHTQSHLADRLGPFHPSDAFPDSLKHPRHFSTAVDFHS</sequence>
<dbReference type="EMBL" id="CP019479">
    <property type="protein sequence ID" value="UQC88341.1"/>
    <property type="molecule type" value="Genomic_DNA"/>
</dbReference>
<dbReference type="Proteomes" id="UP000830671">
    <property type="component" value="Chromosome 7"/>
</dbReference>
<dbReference type="RefSeq" id="XP_049149946.1">
    <property type="nucleotide sequence ID" value="XM_049292800.1"/>
</dbReference>
<dbReference type="KEGG" id="clup:CLUP02_13864"/>